<evidence type="ECO:0000313" key="1">
    <source>
        <dbReference type="EMBL" id="KAJ1943394.1"/>
    </source>
</evidence>
<evidence type="ECO:0000313" key="2">
    <source>
        <dbReference type="Proteomes" id="UP001150603"/>
    </source>
</evidence>
<gene>
    <name evidence="1" type="primary">FAA2_6</name>
    <name evidence="1" type="ORF">FBU59_002925</name>
</gene>
<protein>
    <submittedName>
        <fullName evidence="1">Medium-chain fatty acid-CoA ligase faa2</fullName>
        <ecNumber evidence="1">6.2.1.3</ecNumber>
    </submittedName>
</protein>
<name>A0ACC1J9Y6_9FUNG</name>
<sequence length="279" mass="30774">MGTCAFDQDTNKLGDHYTWISKADAEIFVNIYGSGLDSIFQEYTDKSPGQQAPLAIYSANRTEWHMIEFAAYRGNRYFVSLYNTLSVDSVKYVLNHVEIKVVVYSIDKVERLLDLKEHVPMLKVIISMDSLNGQAKNVVALEVSQDMVGELRDRAEAMGIALTDIDAVVACGKDKPTSAHPLVSEDICSITYTSGTSGIPKGVLSTHGQFAASIKSISLVFLVKQPSKFSILPLAHCFERLSAYITLYHFGSIGYYSDKIPNMLEDIQALKPTSTAVVP</sequence>
<dbReference type="EMBL" id="JANBPW010001717">
    <property type="protein sequence ID" value="KAJ1943394.1"/>
    <property type="molecule type" value="Genomic_DNA"/>
</dbReference>
<dbReference type="Proteomes" id="UP001150603">
    <property type="component" value="Unassembled WGS sequence"/>
</dbReference>
<organism evidence="1 2">
    <name type="scientific">Linderina macrospora</name>
    <dbReference type="NCBI Taxonomy" id="4868"/>
    <lineage>
        <taxon>Eukaryota</taxon>
        <taxon>Fungi</taxon>
        <taxon>Fungi incertae sedis</taxon>
        <taxon>Zoopagomycota</taxon>
        <taxon>Kickxellomycotina</taxon>
        <taxon>Kickxellomycetes</taxon>
        <taxon>Kickxellales</taxon>
        <taxon>Kickxellaceae</taxon>
        <taxon>Linderina</taxon>
    </lineage>
</organism>
<reference evidence="1" key="1">
    <citation type="submission" date="2022-07" db="EMBL/GenBank/DDBJ databases">
        <title>Phylogenomic reconstructions and comparative analyses of Kickxellomycotina fungi.</title>
        <authorList>
            <person name="Reynolds N.K."/>
            <person name="Stajich J.E."/>
            <person name="Barry K."/>
            <person name="Grigoriev I.V."/>
            <person name="Crous P."/>
            <person name="Smith M.E."/>
        </authorList>
    </citation>
    <scope>NUCLEOTIDE SEQUENCE</scope>
    <source>
        <strain evidence="1">NRRL 5244</strain>
    </source>
</reference>
<keyword evidence="2" id="KW-1185">Reference proteome</keyword>
<dbReference type="EC" id="6.2.1.3" evidence="1"/>
<proteinExistence type="predicted"/>
<comment type="caution">
    <text evidence="1">The sequence shown here is derived from an EMBL/GenBank/DDBJ whole genome shotgun (WGS) entry which is preliminary data.</text>
</comment>
<accession>A0ACC1J9Y6</accession>
<keyword evidence="1" id="KW-0436">Ligase</keyword>